<dbReference type="AlphaFoldDB" id="A0A4U1G4G1"/>
<dbReference type="InterPro" id="IPR036249">
    <property type="entry name" value="Thioredoxin-like_sf"/>
</dbReference>
<reference evidence="2 3" key="1">
    <citation type="submission" date="2019-04" db="EMBL/GenBank/DDBJ databases">
        <title>Pedobacter sp. RP-1-16 sp. nov., isolated from Arctic soil.</title>
        <authorList>
            <person name="Dahal R.H."/>
            <person name="Kim D.-U."/>
        </authorList>
    </citation>
    <scope>NUCLEOTIDE SEQUENCE [LARGE SCALE GENOMIC DNA]</scope>
    <source>
        <strain evidence="2 3">RP-1-16</strain>
    </source>
</reference>
<name>A0A4U1G4G1_9SPHI</name>
<dbReference type="Proteomes" id="UP000309594">
    <property type="component" value="Unassembled WGS sequence"/>
</dbReference>
<dbReference type="SUPFAM" id="SSF52833">
    <property type="entry name" value="Thioredoxin-like"/>
    <property type="match status" value="1"/>
</dbReference>
<dbReference type="InterPro" id="IPR012336">
    <property type="entry name" value="Thioredoxin-like_fold"/>
</dbReference>
<organism evidence="2 3">
    <name type="scientific">Pedobacter hiemivivus</name>
    <dbReference type="NCBI Taxonomy" id="2530454"/>
    <lineage>
        <taxon>Bacteria</taxon>
        <taxon>Pseudomonadati</taxon>
        <taxon>Bacteroidota</taxon>
        <taxon>Sphingobacteriia</taxon>
        <taxon>Sphingobacteriales</taxon>
        <taxon>Sphingobacteriaceae</taxon>
        <taxon>Pedobacter</taxon>
    </lineage>
</organism>
<dbReference type="InterPro" id="IPR013766">
    <property type="entry name" value="Thioredoxin_domain"/>
</dbReference>
<comment type="caution">
    <text evidence="2">The sequence shown here is derived from an EMBL/GenBank/DDBJ whole genome shotgun (WGS) entry which is preliminary data.</text>
</comment>
<dbReference type="RefSeq" id="WP_136881282.1">
    <property type="nucleotide sequence ID" value="NZ_SWDX01000007.1"/>
</dbReference>
<evidence type="ECO:0000313" key="3">
    <source>
        <dbReference type="Proteomes" id="UP000309594"/>
    </source>
</evidence>
<sequence>MKKIFQYLTLCSVLLAHVGNVSGQGIRFLQDEPLEKVLSLAKEKNKIIFIDGYTKTCAPCKELDKKVFPLQEVGDYFNTNFINVKYDLDEPEGKKVQEKYRDVVTGYPSLILLDQDGKMIHKIGGFHPADSLITKMKDALNGTNLSTMRVRMQAGEKSLAFVQAYKKIIADGYLRDEDQKMSIDILNRLSDAEMVNPKMWQLLGRSVTDPYSALFGRVVKNYWPFYQNKVTDVGFLEFQLRTAIQRAANELVTPVEKDNKLSLPNQPEKENIILGYVKDIDKFKHTEAIKAIFDVHNLALKGNWNEMITAMKFYNRIQALGKSTEFIYKYVQYMMQSCKDKKALIAATGLLASLPKEHTDVMAYDDNYRTLTKLYALAGEKALADKYRKLQK</sequence>
<gene>
    <name evidence="2" type="ORF">FBD94_18300</name>
</gene>
<evidence type="ECO:0000259" key="1">
    <source>
        <dbReference type="PROSITE" id="PS51352"/>
    </source>
</evidence>
<dbReference type="Pfam" id="PF13098">
    <property type="entry name" value="Thioredoxin_2"/>
    <property type="match status" value="1"/>
</dbReference>
<dbReference type="Gene3D" id="3.40.30.10">
    <property type="entry name" value="Glutaredoxin"/>
    <property type="match status" value="1"/>
</dbReference>
<dbReference type="PROSITE" id="PS51352">
    <property type="entry name" value="THIOREDOXIN_2"/>
    <property type="match status" value="1"/>
</dbReference>
<accession>A0A4U1G4G1</accession>
<feature type="domain" description="Thioredoxin" evidence="1">
    <location>
        <begin position="7"/>
        <end position="141"/>
    </location>
</feature>
<evidence type="ECO:0000313" key="2">
    <source>
        <dbReference type="EMBL" id="TKC58567.1"/>
    </source>
</evidence>
<proteinExistence type="predicted"/>
<protein>
    <submittedName>
        <fullName evidence="2">Thioredoxin family protein</fullName>
    </submittedName>
</protein>
<dbReference type="EMBL" id="SWDX01000007">
    <property type="protein sequence ID" value="TKC58567.1"/>
    <property type="molecule type" value="Genomic_DNA"/>
</dbReference>